<dbReference type="OrthoDB" id="8393227at2"/>
<accession>A0A1L3LM19</accession>
<keyword evidence="2" id="KW-1185">Reference proteome</keyword>
<evidence type="ECO:0000313" key="2">
    <source>
        <dbReference type="Proteomes" id="UP000182306"/>
    </source>
</evidence>
<gene>
    <name evidence="1" type="ORF">SAMCFNEI73_Ch1837</name>
</gene>
<dbReference type="RefSeq" id="WP_064253673.1">
    <property type="nucleotide sequence ID" value="NZ_CP013107.1"/>
</dbReference>
<evidence type="ECO:0000313" key="1">
    <source>
        <dbReference type="EMBL" id="APG91127.1"/>
    </source>
</evidence>
<dbReference type="AlphaFoldDB" id="A0A1L3LM19"/>
<reference evidence="1 2" key="1">
    <citation type="submission" date="2015-10" db="EMBL/GenBank/DDBJ databases">
        <title>Genomic differences between typical nodule nitrogen-fixing rhizobial strains and those coming from bean seeds.</title>
        <authorList>
            <person name="Peralta H."/>
            <person name="Aguilar-Vera A."/>
            <person name="Diaz R."/>
            <person name="Mora Y."/>
            <person name="Martinez-Batallar G."/>
            <person name="Salazar E."/>
            <person name="Vargas-Lagunas C."/>
            <person name="Encarnacion S."/>
            <person name="Girard L."/>
            <person name="Mora J."/>
        </authorList>
    </citation>
    <scope>NUCLEOTIDE SEQUENCE [LARGE SCALE GENOMIC DNA]</scope>
    <source>
        <strain evidence="1 2">CFNEI 73</strain>
    </source>
</reference>
<protein>
    <submittedName>
        <fullName evidence="1">Uncharacterized protein</fullName>
    </submittedName>
</protein>
<name>A0A1L3LM19_9HYPH</name>
<dbReference type="Proteomes" id="UP000182306">
    <property type="component" value="Chromosome"/>
</dbReference>
<proteinExistence type="predicted"/>
<organism evidence="1 2">
    <name type="scientific">Sinorhizobium americanum</name>
    <dbReference type="NCBI Taxonomy" id="194963"/>
    <lineage>
        <taxon>Bacteria</taxon>
        <taxon>Pseudomonadati</taxon>
        <taxon>Pseudomonadota</taxon>
        <taxon>Alphaproteobacteria</taxon>
        <taxon>Hyphomicrobiales</taxon>
        <taxon>Rhizobiaceae</taxon>
        <taxon>Sinorhizobium/Ensifer group</taxon>
        <taxon>Sinorhizobium</taxon>
    </lineage>
</organism>
<dbReference type="KEGG" id="same:SAMCFNEI73_Ch1837"/>
<dbReference type="EMBL" id="CP013107">
    <property type="protein sequence ID" value="APG91127.1"/>
    <property type="molecule type" value="Genomic_DNA"/>
</dbReference>
<dbReference type="STRING" id="194963.SAMCFNEI73_Ch1837"/>
<sequence>MIPLSHADKRLSRSAAMSGKMDERQALAAIILWNSGHFDTFDIAQVLSCGEDAVCRTLHAARHVGKGG</sequence>